<evidence type="ECO:0000256" key="1">
    <source>
        <dbReference type="SAM" id="MobiDB-lite"/>
    </source>
</evidence>
<proteinExistence type="predicted"/>
<dbReference type="RefSeq" id="WP_184535188.1">
    <property type="nucleotide sequence ID" value="NZ_JACHJW010000001.1"/>
</dbReference>
<comment type="caution">
    <text evidence="3">The sequence shown here is derived from an EMBL/GenBank/DDBJ whole genome shotgun (WGS) entry which is preliminary data.</text>
</comment>
<reference evidence="3 4" key="1">
    <citation type="submission" date="2020-08" db="EMBL/GenBank/DDBJ databases">
        <title>Sequencing the genomes of 1000 actinobacteria strains.</title>
        <authorList>
            <person name="Klenk H.-P."/>
        </authorList>
    </citation>
    <scope>NUCLEOTIDE SEQUENCE [LARGE SCALE GENOMIC DNA]</scope>
    <source>
        <strain evidence="3 4">DSM 45886</strain>
    </source>
</reference>
<sequence>MISGHVNPTDPRFTGRWGKSSRSDGNNACVEFQHSEQHGLVGVCDSKAGENGSVLAFSESAFSEFLDALRSGRIRQP</sequence>
<organism evidence="3 4">
    <name type="scientific">Micromonospora polyrhachis</name>
    <dbReference type="NCBI Taxonomy" id="1282883"/>
    <lineage>
        <taxon>Bacteria</taxon>
        <taxon>Bacillati</taxon>
        <taxon>Actinomycetota</taxon>
        <taxon>Actinomycetes</taxon>
        <taxon>Micromonosporales</taxon>
        <taxon>Micromonosporaceae</taxon>
        <taxon>Micromonospora</taxon>
    </lineage>
</organism>
<accession>A0A7W7WPX7</accession>
<feature type="domain" description="DUF397" evidence="2">
    <location>
        <begin position="16"/>
        <end position="70"/>
    </location>
</feature>
<dbReference type="AlphaFoldDB" id="A0A7W7WPX7"/>
<evidence type="ECO:0000259" key="2">
    <source>
        <dbReference type="Pfam" id="PF04149"/>
    </source>
</evidence>
<protein>
    <recommendedName>
        <fullName evidence="2">DUF397 domain-containing protein</fullName>
    </recommendedName>
</protein>
<dbReference type="Proteomes" id="UP000578819">
    <property type="component" value="Unassembled WGS sequence"/>
</dbReference>
<dbReference type="InterPro" id="IPR007278">
    <property type="entry name" value="DUF397"/>
</dbReference>
<dbReference type="EMBL" id="JACHJW010000001">
    <property type="protein sequence ID" value="MBB4959224.1"/>
    <property type="molecule type" value="Genomic_DNA"/>
</dbReference>
<name>A0A7W7WPX7_9ACTN</name>
<evidence type="ECO:0000313" key="4">
    <source>
        <dbReference type="Proteomes" id="UP000578819"/>
    </source>
</evidence>
<dbReference type="Pfam" id="PF04149">
    <property type="entry name" value="DUF397"/>
    <property type="match status" value="1"/>
</dbReference>
<feature type="region of interest" description="Disordered" evidence="1">
    <location>
        <begin position="1"/>
        <end position="26"/>
    </location>
</feature>
<keyword evidence="4" id="KW-1185">Reference proteome</keyword>
<gene>
    <name evidence="3" type="ORF">FHR38_002957</name>
</gene>
<evidence type="ECO:0000313" key="3">
    <source>
        <dbReference type="EMBL" id="MBB4959224.1"/>
    </source>
</evidence>